<reference evidence="2 3" key="1">
    <citation type="submission" date="2020-01" db="EMBL/GenBank/DDBJ databases">
        <title>Genomes assembled from Gulf of Kutch pelagic sediment metagenomes.</title>
        <authorList>
            <person name="Chandrashekar M."/>
            <person name="Mahajan M.S."/>
            <person name="Dave K.J."/>
            <person name="Vatsa P."/>
            <person name="Nathani N.M."/>
        </authorList>
    </citation>
    <scope>NUCLEOTIDE SEQUENCE [LARGE SCALE GENOMIC DNA]</scope>
    <source>
        <strain evidence="2">KS3-K002</strain>
    </source>
</reference>
<comment type="caution">
    <text evidence="2">The sequence shown here is derived from an EMBL/GenBank/DDBJ whole genome shotgun (WGS) entry which is preliminary data.</text>
</comment>
<dbReference type="EMBL" id="JAACAK010000022">
    <property type="protein sequence ID" value="NIR74083.1"/>
    <property type="molecule type" value="Genomic_DNA"/>
</dbReference>
<name>A0AAE4Z6U3_9BACT</name>
<protein>
    <submittedName>
        <fullName evidence="2">Uncharacterized protein</fullName>
    </submittedName>
</protein>
<keyword evidence="1" id="KW-1133">Transmembrane helix</keyword>
<keyword evidence="1" id="KW-0812">Transmembrane</keyword>
<sequence>MSEKRGGGGGGRYSEKEMAIILKLAAELEAEDADRGGHTLGEIERIAAEAEIDPELVRQAAAAFEAGREPRGSKLYGAPTSFRWRTSIPGELSESELAELVPIIRDVTGKEGTIETVFDSLEWRAMGPELSTEQLEIAPRGGRTEIRIAGHYGNLALARFVGAGIIATLMSVVAGTELHAAVPVELGAIAAIWGAAYLGARTLWQRIAARAAAPLEALGRRLSARVSELQDRRVESGAGADRSLPGDAAEG</sequence>
<dbReference type="AlphaFoldDB" id="A0AAE4Z6U3"/>
<keyword evidence="1" id="KW-0472">Membrane</keyword>
<organism evidence="2 3">
    <name type="scientific">Candidatus Kutchimonas denitrificans</name>
    <dbReference type="NCBI Taxonomy" id="3056748"/>
    <lineage>
        <taxon>Bacteria</taxon>
        <taxon>Pseudomonadati</taxon>
        <taxon>Gemmatimonadota</taxon>
        <taxon>Gemmatimonadia</taxon>
        <taxon>Candidatus Palauibacterales</taxon>
        <taxon>Candidatus Palauibacteraceae</taxon>
        <taxon>Candidatus Kutchimonas</taxon>
    </lineage>
</organism>
<evidence type="ECO:0000313" key="3">
    <source>
        <dbReference type="Proteomes" id="UP000702544"/>
    </source>
</evidence>
<feature type="transmembrane region" description="Helical" evidence="1">
    <location>
        <begin position="180"/>
        <end position="200"/>
    </location>
</feature>
<evidence type="ECO:0000256" key="1">
    <source>
        <dbReference type="SAM" id="Phobius"/>
    </source>
</evidence>
<feature type="transmembrane region" description="Helical" evidence="1">
    <location>
        <begin position="156"/>
        <end position="174"/>
    </location>
</feature>
<gene>
    <name evidence="2" type="ORF">GWO12_03075</name>
</gene>
<dbReference type="Proteomes" id="UP000702544">
    <property type="component" value="Unassembled WGS sequence"/>
</dbReference>
<proteinExistence type="predicted"/>
<evidence type="ECO:0000313" key="2">
    <source>
        <dbReference type="EMBL" id="NIR74083.1"/>
    </source>
</evidence>
<accession>A0AAE4Z6U3</accession>